<evidence type="ECO:0000256" key="9">
    <source>
        <dbReference type="SAM" id="Phobius"/>
    </source>
</evidence>
<keyword evidence="7" id="KW-0496">Mitochondrion</keyword>
<dbReference type="Pfam" id="PF02937">
    <property type="entry name" value="COX6C"/>
    <property type="match status" value="1"/>
</dbReference>
<reference evidence="10" key="1">
    <citation type="submission" date="2021-04" db="EMBL/GenBank/DDBJ databases">
        <authorList>
            <consortium name="Molecular Ecology Group"/>
        </authorList>
    </citation>
    <scope>NUCLEOTIDE SEQUENCE</scope>
</reference>
<proteinExistence type="inferred from homology"/>
<comment type="subcellular location">
    <subcellularLocation>
        <location evidence="1">Mitochondrion inner membrane</location>
        <topology evidence="1">Single-pass membrane protein</topology>
    </subcellularLocation>
</comment>
<evidence type="ECO:0000256" key="6">
    <source>
        <dbReference type="ARBA" id="ARBA00022989"/>
    </source>
</evidence>
<keyword evidence="6 9" id="KW-1133">Transmembrane helix</keyword>
<evidence type="ECO:0000256" key="3">
    <source>
        <dbReference type="ARBA" id="ARBA00007204"/>
    </source>
</evidence>
<dbReference type="GO" id="GO:0005743">
    <property type="term" value="C:mitochondrial inner membrane"/>
    <property type="evidence" value="ECO:0007669"/>
    <property type="project" value="UniProtKB-SubCell"/>
</dbReference>
<keyword evidence="5" id="KW-0999">Mitochondrion inner membrane</keyword>
<dbReference type="PANTHER" id="PTHR48416:SF1">
    <property type="entry name" value="CYTOCHROME C OXIDASE SUBUNIT 6C"/>
    <property type="match status" value="1"/>
</dbReference>
<dbReference type="Gene3D" id="4.10.93.10">
    <property type="entry name" value="Mitochondrial cytochrome c oxidase subunit VIc/VIIs"/>
    <property type="match status" value="1"/>
</dbReference>
<dbReference type="InterPro" id="IPR051389">
    <property type="entry name" value="Cytochrome_c_oxidase_VIc"/>
</dbReference>
<dbReference type="PANTHER" id="PTHR48416">
    <property type="entry name" value="CYTOCHROME C OXIDASE SUBUNIT 6C"/>
    <property type="match status" value="1"/>
</dbReference>
<feature type="transmembrane region" description="Helical" evidence="9">
    <location>
        <begin position="17"/>
        <end position="35"/>
    </location>
</feature>
<accession>A0A8S3ZQM8</accession>
<keyword evidence="8 9" id="KW-0472">Membrane</keyword>
<dbReference type="SUPFAM" id="SSF81415">
    <property type="entry name" value="Mitochondrial cytochrome c oxidase subunit VIc"/>
    <property type="match status" value="1"/>
</dbReference>
<comment type="caution">
    <text evidence="10">The sequence shown here is derived from an EMBL/GenBank/DDBJ whole genome shotgun (WGS) entry which is preliminary data.</text>
</comment>
<evidence type="ECO:0000256" key="2">
    <source>
        <dbReference type="ARBA" id="ARBA00004673"/>
    </source>
</evidence>
<comment type="pathway">
    <text evidence="2">Energy metabolism; oxidative phosphorylation.</text>
</comment>
<dbReference type="InterPro" id="IPR037169">
    <property type="entry name" value="Cytochrome_c_oxidase_VIc_sf"/>
</dbReference>
<dbReference type="AlphaFoldDB" id="A0A8S3ZQM8"/>
<evidence type="ECO:0000313" key="11">
    <source>
        <dbReference type="Proteomes" id="UP000678393"/>
    </source>
</evidence>
<dbReference type="InterPro" id="IPR034884">
    <property type="entry name" value="Cytochrome_c_oxidase_VIc/VIIs"/>
</dbReference>
<comment type="similarity">
    <text evidence="3">Belongs to the cytochrome c oxidase subunit 6c family.</text>
</comment>
<keyword evidence="4 9" id="KW-0812">Transmembrane</keyword>
<evidence type="ECO:0000256" key="5">
    <source>
        <dbReference type="ARBA" id="ARBA00022792"/>
    </source>
</evidence>
<evidence type="ECO:0000256" key="7">
    <source>
        <dbReference type="ARBA" id="ARBA00023128"/>
    </source>
</evidence>
<evidence type="ECO:0008006" key="12">
    <source>
        <dbReference type="Google" id="ProtNLM"/>
    </source>
</evidence>
<keyword evidence="11" id="KW-1185">Reference proteome</keyword>
<dbReference type="Proteomes" id="UP000678393">
    <property type="component" value="Unassembled WGS sequence"/>
</dbReference>
<sequence length="76" mass="8758">MASKPVLRNLLMSETKVNFVIALTSALVVSAAYKFGVEHRRKRKIDEFFKTYDAEAAFERMQKAGVFRLYNPAKEE</sequence>
<gene>
    <name evidence="10" type="ORF">CUNI_LOCUS17371</name>
</gene>
<dbReference type="OrthoDB" id="10051322at2759"/>
<evidence type="ECO:0000256" key="8">
    <source>
        <dbReference type="ARBA" id="ARBA00023136"/>
    </source>
</evidence>
<protein>
    <recommendedName>
        <fullName evidence="12">Mitochondrial cytochrome c oxidase subunit VIc/VIIs domain-containing protein</fullName>
    </recommendedName>
</protein>
<dbReference type="EMBL" id="CAJHNH020004890">
    <property type="protein sequence ID" value="CAG5131813.1"/>
    <property type="molecule type" value="Genomic_DNA"/>
</dbReference>
<organism evidence="10 11">
    <name type="scientific">Candidula unifasciata</name>
    <dbReference type="NCBI Taxonomy" id="100452"/>
    <lineage>
        <taxon>Eukaryota</taxon>
        <taxon>Metazoa</taxon>
        <taxon>Spiralia</taxon>
        <taxon>Lophotrochozoa</taxon>
        <taxon>Mollusca</taxon>
        <taxon>Gastropoda</taxon>
        <taxon>Heterobranchia</taxon>
        <taxon>Euthyneura</taxon>
        <taxon>Panpulmonata</taxon>
        <taxon>Eupulmonata</taxon>
        <taxon>Stylommatophora</taxon>
        <taxon>Helicina</taxon>
        <taxon>Helicoidea</taxon>
        <taxon>Geomitridae</taxon>
        <taxon>Candidula</taxon>
    </lineage>
</organism>
<evidence type="ECO:0000256" key="1">
    <source>
        <dbReference type="ARBA" id="ARBA00004434"/>
    </source>
</evidence>
<name>A0A8S3ZQM8_9EUPU</name>
<evidence type="ECO:0000256" key="4">
    <source>
        <dbReference type="ARBA" id="ARBA00022692"/>
    </source>
</evidence>
<evidence type="ECO:0000313" key="10">
    <source>
        <dbReference type="EMBL" id="CAG5131813.1"/>
    </source>
</evidence>